<evidence type="ECO:0000256" key="18">
    <source>
        <dbReference type="PIRNR" id="PIRNR006268"/>
    </source>
</evidence>
<keyword evidence="11 18" id="KW-0460">Magnesium</keyword>
<gene>
    <name evidence="22" type="ORF">HU742_016865</name>
    <name evidence="21" type="ORF">HU742_09100</name>
</gene>
<reference evidence="22" key="3">
    <citation type="submission" date="2021-06" db="EMBL/GenBank/DDBJ databases">
        <title>Updating the genus Pseudomonas: Description of 43 new species and partition of the Pseudomonas putida group.</title>
        <authorList>
            <person name="Girard L."/>
            <person name="Lood C."/>
            <person name="Vandamme P."/>
            <person name="Rokni-Zadeh H."/>
            <person name="Van Noort V."/>
            <person name="Hofte M."/>
            <person name="Lavigne R."/>
            <person name="De Mot R."/>
        </authorList>
    </citation>
    <scope>NUCLEOTIDE SEQUENCE</scope>
    <source>
        <strain evidence="22">SWRI102</strain>
    </source>
</reference>
<evidence type="ECO:0000256" key="11">
    <source>
        <dbReference type="ARBA" id="ARBA00022842"/>
    </source>
</evidence>
<comment type="caution">
    <text evidence="21">The sequence shown here is derived from an EMBL/GenBank/DDBJ whole genome shotgun (WGS) entry which is preliminary data.</text>
</comment>
<dbReference type="PANTHER" id="PTHR30040">
    <property type="entry name" value="THIAMINE BIOSYNTHESIS LIPOPROTEIN APBE"/>
    <property type="match status" value="1"/>
</dbReference>
<dbReference type="GO" id="GO:0046872">
    <property type="term" value="F:metal ion binding"/>
    <property type="evidence" value="ECO:0007669"/>
    <property type="project" value="UniProtKB-UniRule"/>
</dbReference>
<dbReference type="PIRSF" id="PIRSF006268">
    <property type="entry name" value="ApbE"/>
    <property type="match status" value="1"/>
</dbReference>
<sequence>MAGVVLRGDEDLLTGRWIGLVMLAGVLSGCGNGDTLERFDGPTMGSRYSIQYVRHGITAGPKEVRGEVENILAEVDRQFSTYRGDSDIERFNALPADSCAVMPVPVLELIRVGEQLSSQSDGAFDLTVEPLLNLWGFGPQSRTEEVPGADALAQARQRVGYRHLHIDGERLCKDAAVEVDFNSIAAGYAVDRIAARLKALGIDSYLAEVTGELRAAGRKPDDSAWRVALEEPRDDKRVAERVIELDGYGVSTSGDYRKYFEQGGRRYSHTFDARTGAPVLHNLASVTVIHPSALMADGLSTLLLILGPEQGWDYAQEHGIGVFFVLRDNDRFVVRTNDAFERMAGGKNQ</sequence>
<dbReference type="GO" id="GO:0005886">
    <property type="term" value="C:plasma membrane"/>
    <property type="evidence" value="ECO:0007669"/>
    <property type="project" value="UniProtKB-SubCell"/>
</dbReference>
<evidence type="ECO:0000313" key="21">
    <source>
        <dbReference type="EMBL" id="MBC3395361.1"/>
    </source>
</evidence>
<evidence type="ECO:0000313" key="23">
    <source>
        <dbReference type="Proteomes" id="UP000659438"/>
    </source>
</evidence>
<evidence type="ECO:0000256" key="16">
    <source>
        <dbReference type="ARBA" id="ARBA00048540"/>
    </source>
</evidence>
<dbReference type="EMBL" id="JABWQX020000001">
    <property type="protein sequence ID" value="MBV4552817.1"/>
    <property type="molecule type" value="Genomic_DNA"/>
</dbReference>
<evidence type="ECO:0000256" key="5">
    <source>
        <dbReference type="ARBA" id="ARBA00022519"/>
    </source>
</evidence>
<evidence type="ECO:0000256" key="9">
    <source>
        <dbReference type="ARBA" id="ARBA00022729"/>
    </source>
</evidence>
<evidence type="ECO:0000256" key="6">
    <source>
        <dbReference type="ARBA" id="ARBA00022630"/>
    </source>
</evidence>
<keyword evidence="4" id="KW-1003">Cell membrane</keyword>
<keyword evidence="9" id="KW-0732">Signal</keyword>
<dbReference type="GO" id="GO:0016740">
    <property type="term" value="F:transferase activity"/>
    <property type="evidence" value="ECO:0007669"/>
    <property type="project" value="UniProtKB-UniRule"/>
</dbReference>
<evidence type="ECO:0000256" key="2">
    <source>
        <dbReference type="ARBA" id="ARBA00011955"/>
    </source>
</evidence>
<evidence type="ECO:0000256" key="12">
    <source>
        <dbReference type="ARBA" id="ARBA00023136"/>
    </source>
</evidence>
<comment type="function">
    <text evidence="20">Flavin transferase that catalyzes the transfer of the FMN moiety of FAD and its covalent binding to the hydroxyl group of a threonine residue in a target flavoprotein.</text>
</comment>
<keyword evidence="13" id="KW-0564">Palmitate</keyword>
<evidence type="ECO:0000256" key="15">
    <source>
        <dbReference type="ARBA" id="ARBA00031306"/>
    </source>
</evidence>
<evidence type="ECO:0000256" key="20">
    <source>
        <dbReference type="RuleBase" id="RU363002"/>
    </source>
</evidence>
<dbReference type="PROSITE" id="PS51257">
    <property type="entry name" value="PROKAR_LIPOPROTEIN"/>
    <property type="match status" value="1"/>
</dbReference>
<evidence type="ECO:0000256" key="13">
    <source>
        <dbReference type="ARBA" id="ARBA00023139"/>
    </source>
</evidence>
<keyword evidence="6 18" id="KW-0285">Flavoprotein</keyword>
<dbReference type="PANTHER" id="PTHR30040:SF2">
    <property type="entry name" value="FAD:PROTEIN FMN TRANSFERASE"/>
    <property type="match status" value="1"/>
</dbReference>
<evidence type="ECO:0000256" key="7">
    <source>
        <dbReference type="ARBA" id="ARBA00022679"/>
    </source>
</evidence>
<keyword evidence="12" id="KW-0472">Membrane</keyword>
<name>A0A923FMN5_9PSED</name>
<evidence type="ECO:0000256" key="4">
    <source>
        <dbReference type="ARBA" id="ARBA00022475"/>
    </source>
</evidence>
<reference evidence="21" key="2">
    <citation type="submission" date="2020-07" db="EMBL/GenBank/DDBJ databases">
        <authorList>
            <person name="Lood C."/>
            <person name="Girard L."/>
        </authorList>
    </citation>
    <scope>NUCLEOTIDE SEQUENCE</scope>
    <source>
        <strain evidence="21">SWRI102</strain>
    </source>
</reference>
<dbReference type="FunFam" id="3.10.520.10:FF:000001">
    <property type="entry name" value="FAD:protein FMN transferase"/>
    <property type="match status" value="1"/>
</dbReference>
<dbReference type="InterPro" id="IPR024932">
    <property type="entry name" value="ApbE"/>
</dbReference>
<keyword evidence="14 20" id="KW-0449">Lipoprotein</keyword>
<reference evidence="21 23" key="1">
    <citation type="journal article" date="2020" name="Microorganisms">
        <title>Reliable Identification of Environmental Pseudomonas Isolates Using the rpoD Gene.</title>
        <authorList>
            <consortium name="The Broad Institute Genome Sequencing Platform"/>
            <person name="Girard L."/>
            <person name="Lood C."/>
            <person name="Rokni-Zadeh H."/>
            <person name="van Noort V."/>
            <person name="Lavigne R."/>
            <person name="De Mot R."/>
        </authorList>
    </citation>
    <scope>NUCLEOTIDE SEQUENCE</scope>
    <source>
        <strain evidence="21 23">SWRI102</strain>
    </source>
</reference>
<feature type="binding site" evidence="19">
    <location>
        <position position="301"/>
    </location>
    <ligand>
        <name>Mg(2+)</name>
        <dbReference type="ChEBI" id="CHEBI:18420"/>
    </ligand>
</feature>
<evidence type="ECO:0000256" key="10">
    <source>
        <dbReference type="ARBA" id="ARBA00022827"/>
    </source>
</evidence>
<comment type="cofactor">
    <cofactor evidence="19">
        <name>Mg(2+)</name>
        <dbReference type="ChEBI" id="CHEBI:18420"/>
    </cofactor>
    <cofactor evidence="19">
        <name>Mn(2+)</name>
        <dbReference type="ChEBI" id="CHEBI:29035"/>
    </cofactor>
    <text evidence="19">Magnesium. Can also use manganese.</text>
</comment>
<comment type="similarity">
    <text evidence="1 18 20">Belongs to the ApbE family.</text>
</comment>
<organism evidence="21">
    <name type="scientific">Pseudomonas marvdashtae</name>
    <dbReference type="NCBI Taxonomy" id="2745500"/>
    <lineage>
        <taxon>Bacteria</taxon>
        <taxon>Pseudomonadati</taxon>
        <taxon>Pseudomonadota</taxon>
        <taxon>Gammaproteobacteria</taxon>
        <taxon>Pseudomonadales</taxon>
        <taxon>Pseudomonadaceae</taxon>
        <taxon>Pseudomonas</taxon>
    </lineage>
</organism>
<comment type="catalytic activity">
    <reaction evidence="16 18 20">
        <text>L-threonyl-[protein] + FAD = FMN-L-threonyl-[protein] + AMP + H(+)</text>
        <dbReference type="Rhea" id="RHEA:36847"/>
        <dbReference type="Rhea" id="RHEA-COMP:11060"/>
        <dbReference type="Rhea" id="RHEA-COMP:11061"/>
        <dbReference type="ChEBI" id="CHEBI:15378"/>
        <dbReference type="ChEBI" id="CHEBI:30013"/>
        <dbReference type="ChEBI" id="CHEBI:57692"/>
        <dbReference type="ChEBI" id="CHEBI:74257"/>
        <dbReference type="ChEBI" id="CHEBI:456215"/>
        <dbReference type="EC" id="2.7.1.180"/>
    </reaction>
</comment>
<dbReference type="EC" id="2.7.1.180" evidence="2 18"/>
<feature type="binding site" evidence="19">
    <location>
        <position position="183"/>
    </location>
    <ligand>
        <name>Mg(2+)</name>
        <dbReference type="ChEBI" id="CHEBI:18420"/>
    </ligand>
</feature>
<dbReference type="AlphaFoldDB" id="A0A923FMN5"/>
<keyword evidence="5 20" id="KW-0997">Cell inner membrane</keyword>
<dbReference type="Pfam" id="PF02424">
    <property type="entry name" value="ApbE"/>
    <property type="match status" value="1"/>
</dbReference>
<proteinExistence type="inferred from homology"/>
<evidence type="ECO:0000256" key="17">
    <source>
        <dbReference type="ARBA" id="ARBA00060485"/>
    </source>
</evidence>
<feature type="binding site" evidence="19">
    <location>
        <position position="297"/>
    </location>
    <ligand>
        <name>Mg(2+)</name>
        <dbReference type="ChEBI" id="CHEBI:18420"/>
    </ligand>
</feature>
<dbReference type="EMBL" id="JABWQX010000002">
    <property type="protein sequence ID" value="MBC3395361.1"/>
    <property type="molecule type" value="Genomic_DNA"/>
</dbReference>
<dbReference type="Gene3D" id="3.10.520.10">
    <property type="entry name" value="ApbE-like domains"/>
    <property type="match status" value="1"/>
</dbReference>
<keyword evidence="23" id="KW-1185">Reference proteome</keyword>
<dbReference type="SUPFAM" id="SSF143631">
    <property type="entry name" value="ApbE-like"/>
    <property type="match status" value="1"/>
</dbReference>
<evidence type="ECO:0000256" key="1">
    <source>
        <dbReference type="ARBA" id="ARBA00008282"/>
    </source>
</evidence>
<comment type="subcellular location">
    <subcellularLocation>
        <location evidence="17 20">Cell inner membrane</location>
        <topology evidence="17 20">Lipid-anchor</topology>
        <orientation evidence="17 20">Periplasmic side</orientation>
    </subcellularLocation>
</comment>
<keyword evidence="7 18" id="KW-0808">Transferase</keyword>
<evidence type="ECO:0000256" key="3">
    <source>
        <dbReference type="ARBA" id="ARBA00016337"/>
    </source>
</evidence>
<keyword evidence="10 18" id="KW-0274">FAD</keyword>
<dbReference type="Proteomes" id="UP000659438">
    <property type="component" value="Unassembled WGS sequence"/>
</dbReference>
<evidence type="ECO:0000256" key="8">
    <source>
        <dbReference type="ARBA" id="ARBA00022723"/>
    </source>
</evidence>
<evidence type="ECO:0000313" key="22">
    <source>
        <dbReference type="EMBL" id="MBV4552817.1"/>
    </source>
</evidence>
<evidence type="ECO:0000256" key="19">
    <source>
        <dbReference type="PIRSR" id="PIRSR006268-2"/>
    </source>
</evidence>
<protein>
    <recommendedName>
        <fullName evidence="3 18">FAD:protein FMN transferase</fullName>
        <ecNumber evidence="2 18">2.7.1.180</ecNumber>
    </recommendedName>
    <alternativeName>
        <fullName evidence="15 18">Flavin transferase</fullName>
    </alternativeName>
</protein>
<dbReference type="InterPro" id="IPR003374">
    <property type="entry name" value="ApbE-like_sf"/>
</dbReference>
<accession>A0A923FMN5</accession>
<keyword evidence="8 18" id="KW-0479">Metal-binding</keyword>
<evidence type="ECO:0000256" key="14">
    <source>
        <dbReference type="ARBA" id="ARBA00023288"/>
    </source>
</evidence>